<dbReference type="PANTHER" id="PTHR30004">
    <property type="entry name" value="4-HYDROXYTHREONINE-4-PHOSPHATE DEHYDROGENASE"/>
    <property type="match status" value="1"/>
</dbReference>
<protein>
    <submittedName>
        <fullName evidence="4">4-hydroxythreonine-4-phosphate dehydrogenase PdxA</fullName>
        <ecNumber evidence="4">1.1.1.262</ecNumber>
    </submittedName>
</protein>
<proteinExistence type="predicted"/>
<dbReference type="EC" id="1.1.1.262" evidence="4"/>
<dbReference type="EMBL" id="JAYGJQ010000001">
    <property type="protein sequence ID" value="MEA9354777.1"/>
    <property type="molecule type" value="Genomic_DNA"/>
</dbReference>
<keyword evidence="5" id="KW-1185">Reference proteome</keyword>
<dbReference type="Pfam" id="PF04166">
    <property type="entry name" value="PdxA"/>
    <property type="match status" value="1"/>
</dbReference>
<organism evidence="4 5">
    <name type="scientific">Bacteriovorax antarcticus</name>
    <dbReference type="NCBI Taxonomy" id="3088717"/>
    <lineage>
        <taxon>Bacteria</taxon>
        <taxon>Pseudomonadati</taxon>
        <taxon>Bdellovibrionota</taxon>
        <taxon>Bacteriovoracia</taxon>
        <taxon>Bacteriovoracales</taxon>
        <taxon>Bacteriovoracaceae</taxon>
        <taxon>Bacteriovorax</taxon>
    </lineage>
</organism>
<dbReference type="PANTHER" id="PTHR30004:SF6">
    <property type="entry name" value="D-THREONATE 4-PHOSPHATE DEHYDROGENASE"/>
    <property type="match status" value="1"/>
</dbReference>
<dbReference type="GO" id="GO:0050570">
    <property type="term" value="F:4-hydroxythreonine-4-phosphate dehydrogenase activity"/>
    <property type="evidence" value="ECO:0007669"/>
    <property type="project" value="UniProtKB-EC"/>
</dbReference>
<dbReference type="Gene3D" id="3.40.718.10">
    <property type="entry name" value="Isopropylmalate Dehydrogenase"/>
    <property type="match status" value="1"/>
</dbReference>
<evidence type="ECO:0000313" key="5">
    <source>
        <dbReference type="Proteomes" id="UP001302274"/>
    </source>
</evidence>
<gene>
    <name evidence="4" type="ORF">SHI21_01095</name>
</gene>
<name>A0ABU5VPB1_9BACT</name>
<sequence>MIYVTQGHEKGIGLEIFLKSFLMLSREEKSQVVLVADKSALDQNLKDLKLSKSSFKDLNVVSPKADATLPLSTTTLVHALNIITPDDILITLPTSKDQLILNGKNMAGYTEFFRSFYNNPNIAMTFRGISQNVLLITDHVALKDVPNIITKDLIVEKTNTTIEFYKKYFSTFDEVIFSGINPHVGENGILGKEDFIIKDAIDLLKKNHILKFSGPYSGDTLHMHNDPSKDQLFVYMFHDQGLAPFKAMHGLIGLNISMGLPFLRLSVDHGTAFDLYGKNKANPSGMIFLFKQAFEVTKYVINQ</sequence>
<evidence type="ECO:0000256" key="1">
    <source>
        <dbReference type="ARBA" id="ARBA00022723"/>
    </source>
</evidence>
<reference evidence="4 5" key="1">
    <citation type="submission" date="2023-11" db="EMBL/GenBank/DDBJ databases">
        <title>A Novel Polar Bacteriovorax (B. antarcticus) Isolated from the Biocrust in Antarctica.</title>
        <authorList>
            <person name="Mun W."/>
            <person name="Choi S.Y."/>
            <person name="Mitchell R.J."/>
        </authorList>
    </citation>
    <scope>NUCLEOTIDE SEQUENCE [LARGE SCALE GENOMIC DNA]</scope>
    <source>
        <strain evidence="4 5">PP10</strain>
    </source>
</reference>
<dbReference type="SUPFAM" id="SSF53659">
    <property type="entry name" value="Isocitrate/Isopropylmalate dehydrogenase-like"/>
    <property type="match status" value="1"/>
</dbReference>
<dbReference type="RefSeq" id="WP_323574262.1">
    <property type="nucleotide sequence ID" value="NZ_JAYGJQ010000001.1"/>
</dbReference>
<evidence type="ECO:0000256" key="2">
    <source>
        <dbReference type="ARBA" id="ARBA00023002"/>
    </source>
</evidence>
<keyword evidence="2 4" id="KW-0560">Oxidoreductase</keyword>
<evidence type="ECO:0000313" key="4">
    <source>
        <dbReference type="EMBL" id="MEA9354777.1"/>
    </source>
</evidence>
<dbReference type="Proteomes" id="UP001302274">
    <property type="component" value="Unassembled WGS sequence"/>
</dbReference>
<evidence type="ECO:0000256" key="3">
    <source>
        <dbReference type="ARBA" id="ARBA00023027"/>
    </source>
</evidence>
<comment type="caution">
    <text evidence="4">The sequence shown here is derived from an EMBL/GenBank/DDBJ whole genome shotgun (WGS) entry which is preliminary data.</text>
</comment>
<keyword evidence="3" id="KW-0520">NAD</keyword>
<accession>A0ABU5VPB1</accession>
<dbReference type="InterPro" id="IPR005255">
    <property type="entry name" value="PdxA_fam"/>
</dbReference>
<keyword evidence="1" id="KW-0479">Metal-binding</keyword>